<dbReference type="InterPro" id="IPR045006">
    <property type="entry name" value="CHLI-like"/>
</dbReference>
<dbReference type="Gene3D" id="3.30.230.10">
    <property type="match status" value="1"/>
</dbReference>
<dbReference type="Pfam" id="PF01078">
    <property type="entry name" value="Mg_chelatase"/>
    <property type="match status" value="1"/>
</dbReference>
<keyword evidence="3" id="KW-1185">Reference proteome</keyword>
<proteinExistence type="predicted"/>
<evidence type="ECO:0000313" key="2">
    <source>
        <dbReference type="EMBL" id="MEK8130248.1"/>
    </source>
</evidence>
<dbReference type="InterPro" id="IPR027417">
    <property type="entry name" value="P-loop_NTPase"/>
</dbReference>
<evidence type="ECO:0000259" key="1">
    <source>
        <dbReference type="Pfam" id="PF01078"/>
    </source>
</evidence>
<reference evidence="2 3" key="1">
    <citation type="submission" date="2024-04" db="EMBL/GenBank/DDBJ databases">
        <title>draft genome sequnece of Paenibacillus filicis.</title>
        <authorList>
            <person name="Kim D.-U."/>
        </authorList>
    </citation>
    <scope>NUCLEOTIDE SEQUENCE [LARGE SCALE GENOMIC DNA]</scope>
    <source>
        <strain evidence="2 3">KACC14197</strain>
    </source>
</reference>
<dbReference type="EMBL" id="JBBPCC010000013">
    <property type="protein sequence ID" value="MEK8130248.1"/>
    <property type="molecule type" value="Genomic_DNA"/>
</dbReference>
<dbReference type="InterPro" id="IPR020568">
    <property type="entry name" value="Ribosomal_Su5_D2-typ_SF"/>
</dbReference>
<dbReference type="Pfam" id="PF13541">
    <property type="entry name" value="ChlI"/>
    <property type="match status" value="1"/>
</dbReference>
<sequence>MLYGKAISACLHGVEGRLIEVEVDLSNGLPQVNIVGLPDNAVKESIERVRAAIKNCGFTFPLQRITVNLAPADIRKEGSAFDLAIALGILATSGQLEPGTLDGTLVIGELSLDGSIRPVPGVLSMIEAAVKGGLTRVIVPADNAEEAGWISGYTVQAAHHLSEWSRIARTDVPVSIHRPPLLATLGVTVEPAAEYAEDYADVRGQHHVKRALMICASGMHNLMLIGPPGTGKTMLAKRLPTILPPMDEQESLEVTKIYSVSGKFADRRRLMRERPFRMPHHTISSEKVI</sequence>
<comment type="caution">
    <text evidence="2">The sequence shown here is derived from an EMBL/GenBank/DDBJ whole genome shotgun (WGS) entry which is preliminary data.</text>
</comment>
<dbReference type="InterPro" id="IPR000523">
    <property type="entry name" value="Mg_chelatse_chII-like_cat_dom"/>
</dbReference>
<organism evidence="2 3">
    <name type="scientific">Paenibacillus filicis</name>
    <dbReference type="NCBI Taxonomy" id="669464"/>
    <lineage>
        <taxon>Bacteria</taxon>
        <taxon>Bacillati</taxon>
        <taxon>Bacillota</taxon>
        <taxon>Bacilli</taxon>
        <taxon>Bacillales</taxon>
        <taxon>Paenibacillaceae</taxon>
        <taxon>Paenibacillus</taxon>
    </lineage>
</organism>
<dbReference type="SUPFAM" id="SSF52540">
    <property type="entry name" value="P-loop containing nucleoside triphosphate hydrolases"/>
    <property type="match status" value="1"/>
</dbReference>
<dbReference type="PANTHER" id="PTHR32039:SF7">
    <property type="entry name" value="COMPETENCE PROTEIN COMM"/>
    <property type="match status" value="1"/>
</dbReference>
<protein>
    <submittedName>
        <fullName evidence="2">Magnesium chelatase domain-containing protein</fullName>
    </submittedName>
</protein>
<dbReference type="PANTHER" id="PTHR32039">
    <property type="entry name" value="MAGNESIUM-CHELATASE SUBUNIT CHLI"/>
    <property type="match status" value="1"/>
</dbReference>
<dbReference type="Gene3D" id="3.40.50.300">
    <property type="entry name" value="P-loop containing nucleotide triphosphate hydrolases"/>
    <property type="match status" value="1"/>
</dbReference>
<dbReference type="InterPro" id="IPR014721">
    <property type="entry name" value="Ribsml_uS5_D2-typ_fold_subgr"/>
</dbReference>
<dbReference type="Proteomes" id="UP001469365">
    <property type="component" value="Unassembled WGS sequence"/>
</dbReference>
<gene>
    <name evidence="2" type="ORF">WMW72_20280</name>
</gene>
<feature type="domain" description="Magnesium chelatase ChlI-like catalytic" evidence="1">
    <location>
        <begin position="198"/>
        <end position="287"/>
    </location>
</feature>
<accession>A0ABU9DQ84</accession>
<dbReference type="SUPFAM" id="SSF54211">
    <property type="entry name" value="Ribosomal protein S5 domain 2-like"/>
    <property type="match status" value="1"/>
</dbReference>
<name>A0ABU9DQ84_9BACL</name>
<evidence type="ECO:0000313" key="3">
    <source>
        <dbReference type="Proteomes" id="UP001469365"/>
    </source>
</evidence>